<proteinExistence type="predicted"/>
<evidence type="ECO:0000313" key="2">
    <source>
        <dbReference type="Proteomes" id="UP001057402"/>
    </source>
</evidence>
<gene>
    <name evidence="1" type="ORF">MLD38_003544</name>
</gene>
<protein>
    <submittedName>
        <fullName evidence="1">Uncharacterized protein</fullName>
    </submittedName>
</protein>
<dbReference type="Proteomes" id="UP001057402">
    <property type="component" value="Chromosome 2"/>
</dbReference>
<accession>A0ACB9S2E5</accession>
<name>A0ACB9S2E5_9MYRT</name>
<comment type="caution">
    <text evidence="1">The sequence shown here is derived from an EMBL/GenBank/DDBJ whole genome shotgun (WGS) entry which is preliminary data.</text>
</comment>
<reference evidence="2" key="1">
    <citation type="journal article" date="2023" name="Front. Plant Sci.">
        <title>Chromosomal-level genome assembly of Melastoma candidum provides insights into trichome evolution.</title>
        <authorList>
            <person name="Zhong Y."/>
            <person name="Wu W."/>
            <person name="Sun C."/>
            <person name="Zou P."/>
            <person name="Liu Y."/>
            <person name="Dai S."/>
            <person name="Zhou R."/>
        </authorList>
    </citation>
    <scope>NUCLEOTIDE SEQUENCE [LARGE SCALE GENOMIC DNA]</scope>
</reference>
<evidence type="ECO:0000313" key="1">
    <source>
        <dbReference type="EMBL" id="KAI4385530.1"/>
    </source>
</evidence>
<organism evidence="1 2">
    <name type="scientific">Melastoma candidum</name>
    <dbReference type="NCBI Taxonomy" id="119954"/>
    <lineage>
        <taxon>Eukaryota</taxon>
        <taxon>Viridiplantae</taxon>
        <taxon>Streptophyta</taxon>
        <taxon>Embryophyta</taxon>
        <taxon>Tracheophyta</taxon>
        <taxon>Spermatophyta</taxon>
        <taxon>Magnoliopsida</taxon>
        <taxon>eudicotyledons</taxon>
        <taxon>Gunneridae</taxon>
        <taxon>Pentapetalae</taxon>
        <taxon>rosids</taxon>
        <taxon>malvids</taxon>
        <taxon>Myrtales</taxon>
        <taxon>Melastomataceae</taxon>
        <taxon>Melastomatoideae</taxon>
        <taxon>Melastomateae</taxon>
        <taxon>Melastoma</taxon>
    </lineage>
</organism>
<keyword evidence="2" id="KW-1185">Reference proteome</keyword>
<sequence>MKKEGSVLFLVLGLSILSLSWSSDGYTPPDSYLIDCGSSANATVEGRVFVTDNQASKFLSTPQDILASTSGSGDSSDVSQLYRTARIYTGTTTYSFSISQIGRHWICELRLSGQHEPG</sequence>
<dbReference type="EMBL" id="CM042881">
    <property type="protein sequence ID" value="KAI4385530.1"/>
    <property type="molecule type" value="Genomic_DNA"/>
</dbReference>